<dbReference type="eggNOG" id="COG3657">
    <property type="taxonomic scope" value="Bacteria"/>
</dbReference>
<dbReference type="PATRIC" id="fig|13035.3.peg.3275"/>
<dbReference type="InterPro" id="IPR014056">
    <property type="entry name" value="TypeIITA-like_toxin_pred"/>
</dbReference>
<dbReference type="RefSeq" id="WP_015230413.1">
    <property type="nucleotide sequence ID" value="NC_019780.1"/>
</dbReference>
<name>K9YZ78_DACS8</name>
<dbReference type="PANTHER" id="PTHR41791">
    <property type="entry name" value="SSL7039 PROTEIN"/>
    <property type="match status" value="1"/>
</dbReference>
<dbReference type="InterPro" id="IPR009241">
    <property type="entry name" value="HigB-like"/>
</dbReference>
<dbReference type="Pfam" id="PF05973">
    <property type="entry name" value="Gp49"/>
    <property type="match status" value="1"/>
</dbReference>
<dbReference type="HOGENOM" id="CLU_152445_1_0_3"/>
<sequence>MEAQEKTILTYVRANGSIPFNEWLNSLKDRKTRAIIRARINRVRLGNLGDCKSVGEGVTELRIRFGAGYRVYFGQEGDTIIILLSGGDKSSQDQDIEQAKQYWKDYKRRGNE</sequence>
<dbReference type="EMBL" id="CP003944">
    <property type="protein sequence ID" value="AFZ51433.1"/>
    <property type="molecule type" value="Genomic_DNA"/>
</dbReference>
<dbReference type="NCBIfam" id="TIGR02683">
    <property type="entry name" value="upstrm_HI1419"/>
    <property type="match status" value="1"/>
</dbReference>
<protein>
    <submittedName>
        <fullName evidence="1">Addiction module killer protein</fullName>
    </submittedName>
</protein>
<dbReference type="STRING" id="13035.Dacsa_2873"/>
<dbReference type="AlphaFoldDB" id="K9YZ78"/>
<reference evidence="1" key="1">
    <citation type="submission" date="2012-04" db="EMBL/GenBank/DDBJ databases">
        <title>Finished genome of Dactylococcopsis salina PCC 8305.</title>
        <authorList>
            <consortium name="US DOE Joint Genome Institute"/>
            <person name="Gugger M."/>
            <person name="Coursin T."/>
            <person name="Rippka R."/>
            <person name="Tandeau De Marsac N."/>
            <person name="Huntemann M."/>
            <person name="Wei C.-L."/>
            <person name="Han J."/>
            <person name="Detter J.C."/>
            <person name="Han C."/>
            <person name="Tapia R."/>
            <person name="Daligault H."/>
            <person name="Chen A."/>
            <person name="Krypides N."/>
            <person name="Mavromatis K."/>
            <person name="Markowitz V."/>
            <person name="Szeto E."/>
            <person name="Ivanova N."/>
            <person name="Ovchinnikova G."/>
            <person name="Pagani I."/>
            <person name="Pati A."/>
            <person name="Goodwin L."/>
            <person name="Peters L."/>
            <person name="Pitluck S."/>
            <person name="Woyke T."/>
            <person name="Kerfeld C."/>
        </authorList>
    </citation>
    <scope>NUCLEOTIDE SEQUENCE [LARGE SCALE GENOMIC DNA]</scope>
    <source>
        <strain evidence="1">PCC 8305</strain>
    </source>
</reference>
<dbReference type="PIRSF" id="PIRSF028744">
    <property type="entry name" value="Addict_mod_HI1419"/>
    <property type="match status" value="1"/>
</dbReference>
<gene>
    <name evidence="1" type="ORF">Dacsa_2873</name>
</gene>
<dbReference type="PANTHER" id="PTHR41791:SF1">
    <property type="entry name" value="SSL7039 PROTEIN"/>
    <property type="match status" value="1"/>
</dbReference>
<dbReference type="KEGG" id="dsl:Dacsa_2873"/>
<dbReference type="OrthoDB" id="9800258at2"/>
<evidence type="ECO:0000313" key="1">
    <source>
        <dbReference type="EMBL" id="AFZ51433.1"/>
    </source>
</evidence>
<dbReference type="Proteomes" id="UP000010482">
    <property type="component" value="Chromosome"/>
</dbReference>
<keyword evidence="2" id="KW-1185">Reference proteome</keyword>
<organism evidence="1 2">
    <name type="scientific">Dactylococcopsis salina (strain PCC 8305)</name>
    <name type="common">Myxobactron salinum</name>
    <dbReference type="NCBI Taxonomy" id="13035"/>
    <lineage>
        <taxon>Bacteria</taxon>
        <taxon>Bacillati</taxon>
        <taxon>Cyanobacteriota</taxon>
        <taxon>Cyanophyceae</taxon>
        <taxon>Nodosilineales</taxon>
        <taxon>Cymatolegaceae</taxon>
        <taxon>Dactylococcopsis</taxon>
    </lineage>
</organism>
<evidence type="ECO:0000313" key="2">
    <source>
        <dbReference type="Proteomes" id="UP000010482"/>
    </source>
</evidence>
<accession>K9YZ78</accession>
<proteinExistence type="predicted"/>